<dbReference type="SMART" id="SM00465">
    <property type="entry name" value="GIYc"/>
    <property type="match status" value="1"/>
</dbReference>
<dbReference type="GO" id="GO:0004519">
    <property type="term" value="F:endonuclease activity"/>
    <property type="evidence" value="ECO:0007669"/>
    <property type="project" value="InterPro"/>
</dbReference>
<dbReference type="Pfam" id="PF01541">
    <property type="entry name" value="GIY-YIG"/>
    <property type="match status" value="1"/>
</dbReference>
<name>A0A1F4X3L8_UNCKA</name>
<proteinExistence type="predicted"/>
<dbReference type="SMART" id="SM00496">
    <property type="entry name" value="IENR2"/>
    <property type="match status" value="3"/>
</dbReference>
<evidence type="ECO:0000256" key="2">
    <source>
        <dbReference type="SAM" id="MobiDB-lite"/>
    </source>
</evidence>
<dbReference type="Pfam" id="PF07460">
    <property type="entry name" value="NUMOD3"/>
    <property type="match status" value="2"/>
</dbReference>
<protein>
    <recommendedName>
        <fullName evidence="3">GIY-YIG domain-containing protein</fullName>
    </recommendedName>
</protein>
<feature type="compositionally biased region" description="Basic and acidic residues" evidence="2">
    <location>
        <begin position="104"/>
        <end position="116"/>
    </location>
</feature>
<dbReference type="AlphaFoldDB" id="A0A1F4X3L8"/>
<reference evidence="4 5" key="1">
    <citation type="journal article" date="2016" name="Nat. Commun.">
        <title>Thousands of microbial genomes shed light on interconnected biogeochemical processes in an aquifer system.</title>
        <authorList>
            <person name="Anantharaman K."/>
            <person name="Brown C.T."/>
            <person name="Hug L.A."/>
            <person name="Sharon I."/>
            <person name="Castelle C.J."/>
            <person name="Probst A.J."/>
            <person name="Thomas B.C."/>
            <person name="Singh A."/>
            <person name="Wilkins M.J."/>
            <person name="Karaoz U."/>
            <person name="Brodie E.L."/>
            <person name="Williams K.H."/>
            <person name="Hubbard S.S."/>
            <person name="Banfield J.F."/>
        </authorList>
    </citation>
    <scope>NUCLEOTIDE SEQUENCE [LARGE SCALE GENOMIC DNA]</scope>
</reference>
<organism evidence="4 5">
    <name type="scientific">candidate division WWE3 bacterium RIFOXYD1_FULL_39_9</name>
    <dbReference type="NCBI Taxonomy" id="1802649"/>
    <lineage>
        <taxon>Bacteria</taxon>
        <taxon>Katanobacteria</taxon>
    </lineage>
</organism>
<feature type="region of interest" description="Disordered" evidence="2">
    <location>
        <begin position="104"/>
        <end position="129"/>
    </location>
</feature>
<dbReference type="SUPFAM" id="SSF64496">
    <property type="entry name" value="DNA-binding domain of intron-encoded endonucleases"/>
    <property type="match status" value="1"/>
</dbReference>
<comment type="caution">
    <text evidence="4">The sequence shown here is derived from an EMBL/GenBank/DDBJ whole genome shotgun (WGS) entry which is preliminary data.</text>
</comment>
<comment type="similarity">
    <text evidence="1">To endonucleases of group I introns of fungi and phage.</text>
</comment>
<dbReference type="Gene3D" id="3.40.1440.10">
    <property type="entry name" value="GIY-YIG endonuclease"/>
    <property type="match status" value="1"/>
</dbReference>
<evidence type="ECO:0000313" key="5">
    <source>
        <dbReference type="Proteomes" id="UP000176815"/>
    </source>
</evidence>
<feature type="region of interest" description="Disordered" evidence="2">
    <location>
        <begin position="147"/>
        <end position="182"/>
    </location>
</feature>
<dbReference type="InterPro" id="IPR000305">
    <property type="entry name" value="GIY-YIG_endonuc"/>
</dbReference>
<sequence length="252" mass="28942">MYIVYRMYCEANKKSYIGITDSFKRRMAVHWNTFTNTVLSRTIKKYGKESFKVYKIDNAEDCIEACDKEKLYIASLNTKVPNGMNMTDGGEGIFGLKHSDKTRRQMSDSHKGKAIGDKNPMYGKPGSMLGKKWTEEQRRKLSESCKGRIPWNKGKKGVQKGWNKGLKGIPSPKKGKPGKKWTEETRKKMEISRVGCSLGCKNASAKFVELDIIEIRKIYDSGKMNQRELAKKFNVTEPNIHCIVRRKTWTHI</sequence>
<dbReference type="InterPro" id="IPR035901">
    <property type="entry name" value="GIY-YIG_endonuc_sf"/>
</dbReference>
<dbReference type="InterPro" id="IPR006350">
    <property type="entry name" value="Intron_endoG1"/>
</dbReference>
<evidence type="ECO:0000256" key="1">
    <source>
        <dbReference type="ARBA" id="ARBA00010045"/>
    </source>
</evidence>
<dbReference type="PROSITE" id="PS50164">
    <property type="entry name" value="GIY_YIG"/>
    <property type="match status" value="1"/>
</dbReference>
<gene>
    <name evidence="4" type="ORF">A2619_05815</name>
</gene>
<dbReference type="NCBIfam" id="TIGR01453">
    <property type="entry name" value="grpIintron_endo"/>
    <property type="match status" value="1"/>
</dbReference>
<dbReference type="GO" id="GO:0003677">
    <property type="term" value="F:DNA binding"/>
    <property type="evidence" value="ECO:0007669"/>
    <property type="project" value="InterPro"/>
</dbReference>
<evidence type="ECO:0000313" key="4">
    <source>
        <dbReference type="EMBL" id="OGC76304.1"/>
    </source>
</evidence>
<dbReference type="SUPFAM" id="SSF82771">
    <property type="entry name" value="GIY-YIG endonuclease"/>
    <property type="match status" value="1"/>
</dbReference>
<dbReference type="EMBL" id="MEWG01000046">
    <property type="protein sequence ID" value="OGC76304.1"/>
    <property type="molecule type" value="Genomic_DNA"/>
</dbReference>
<dbReference type="Proteomes" id="UP000176815">
    <property type="component" value="Unassembled WGS sequence"/>
</dbReference>
<evidence type="ECO:0000259" key="3">
    <source>
        <dbReference type="PROSITE" id="PS50164"/>
    </source>
</evidence>
<accession>A0A1F4X3L8</accession>
<dbReference type="InterPro" id="IPR003611">
    <property type="entry name" value="NUMOD3"/>
</dbReference>
<feature type="domain" description="GIY-YIG" evidence="3">
    <location>
        <begin position="1"/>
        <end position="82"/>
    </location>
</feature>